<protein>
    <submittedName>
        <fullName evidence="1">Uncharacterized protein</fullName>
    </submittedName>
</protein>
<dbReference type="EMBL" id="LHPG02000019">
    <property type="protein sequence ID" value="PRW32588.1"/>
    <property type="molecule type" value="Genomic_DNA"/>
</dbReference>
<name>A0A2P6TF45_CHLSO</name>
<comment type="caution">
    <text evidence="1">The sequence shown here is derived from an EMBL/GenBank/DDBJ whole genome shotgun (WGS) entry which is preliminary data.</text>
</comment>
<accession>A0A2P6TF45</accession>
<organism evidence="1 2">
    <name type="scientific">Chlorella sorokiniana</name>
    <name type="common">Freshwater green alga</name>
    <dbReference type="NCBI Taxonomy" id="3076"/>
    <lineage>
        <taxon>Eukaryota</taxon>
        <taxon>Viridiplantae</taxon>
        <taxon>Chlorophyta</taxon>
        <taxon>core chlorophytes</taxon>
        <taxon>Trebouxiophyceae</taxon>
        <taxon>Chlorellales</taxon>
        <taxon>Chlorellaceae</taxon>
        <taxon>Chlorella clade</taxon>
        <taxon>Chlorella</taxon>
    </lineage>
</organism>
<proteinExistence type="predicted"/>
<sequence>MVAAGWPRHGQRAGRMRWEGCRLLMAAAEHCARCSCAGGGAGGRLERQRMQAAGGGGAGGRLWCAAD</sequence>
<reference evidence="1 2" key="1">
    <citation type="journal article" date="2018" name="Plant J.">
        <title>Genome sequences of Chlorella sorokiniana UTEX 1602 and Micractinium conductrix SAG 241.80: implications to maltose excretion by a green alga.</title>
        <authorList>
            <person name="Arriola M.B."/>
            <person name="Velmurugan N."/>
            <person name="Zhang Y."/>
            <person name="Plunkett M.H."/>
            <person name="Hondzo H."/>
            <person name="Barney B.M."/>
        </authorList>
    </citation>
    <scope>NUCLEOTIDE SEQUENCE [LARGE SCALE GENOMIC DNA]</scope>
    <source>
        <strain evidence="2">UTEX 1602</strain>
    </source>
</reference>
<gene>
    <name evidence="1" type="ORF">C2E21_8373</name>
</gene>
<evidence type="ECO:0000313" key="2">
    <source>
        <dbReference type="Proteomes" id="UP000239899"/>
    </source>
</evidence>
<dbReference type="AlphaFoldDB" id="A0A2P6TF45"/>
<keyword evidence="2" id="KW-1185">Reference proteome</keyword>
<dbReference type="Proteomes" id="UP000239899">
    <property type="component" value="Unassembled WGS sequence"/>
</dbReference>
<evidence type="ECO:0000313" key="1">
    <source>
        <dbReference type="EMBL" id="PRW32588.1"/>
    </source>
</evidence>